<dbReference type="PROSITE" id="PS51318">
    <property type="entry name" value="TAT"/>
    <property type="match status" value="1"/>
</dbReference>
<evidence type="ECO:0000313" key="2">
    <source>
        <dbReference type="EMBL" id="ONH81803.1"/>
    </source>
</evidence>
<dbReference type="STRING" id="207340.APZ41_017950"/>
<evidence type="ECO:0000256" key="1">
    <source>
        <dbReference type="SAM" id="SignalP"/>
    </source>
</evidence>
<keyword evidence="1" id="KW-0732">Signal</keyword>
<name>A0A1S8D0G6_9PROT</name>
<dbReference type="RefSeq" id="WP_058389297.1">
    <property type="nucleotide sequence ID" value="NZ_CP025061.1"/>
</dbReference>
<proteinExistence type="predicted"/>
<dbReference type="OrthoDB" id="8400810at2"/>
<dbReference type="EMBL" id="LLWF02000089">
    <property type="protein sequence ID" value="ONH81803.1"/>
    <property type="molecule type" value="Genomic_DNA"/>
</dbReference>
<gene>
    <name evidence="2" type="ORF">APZ41_017950</name>
</gene>
<feature type="signal peptide" evidence="1">
    <location>
        <begin position="1"/>
        <end position="26"/>
    </location>
</feature>
<organism evidence="2 3">
    <name type="scientific">Roseomonas mucosa</name>
    <dbReference type="NCBI Taxonomy" id="207340"/>
    <lineage>
        <taxon>Bacteria</taxon>
        <taxon>Pseudomonadati</taxon>
        <taxon>Pseudomonadota</taxon>
        <taxon>Alphaproteobacteria</taxon>
        <taxon>Acetobacterales</taxon>
        <taxon>Roseomonadaceae</taxon>
        <taxon>Roseomonas</taxon>
    </lineage>
</organism>
<reference evidence="2" key="1">
    <citation type="submission" date="2016-12" db="EMBL/GenBank/DDBJ databases">
        <title>Draft genome sequence of Roseomonas mucosa strain AU37, isolated from a peripheral intravenous catheter.</title>
        <authorList>
            <person name="Choudhury M.A."/>
            <person name="Sidjabat H.E."/>
            <person name="Wailan A.M."/>
            <person name="Zhang L."/>
            <person name="Marsh N.M."/>
            <person name="Rickard C.M."/>
            <person name="Davies M."/>
            <person name="Mcmillan D.J."/>
        </authorList>
    </citation>
    <scope>NUCLEOTIDE SEQUENCE [LARGE SCALE GENOMIC DNA]</scope>
    <source>
        <strain evidence="2">AU37</strain>
    </source>
</reference>
<feature type="chain" id="PRO_5010556475" evidence="1">
    <location>
        <begin position="27"/>
        <end position="247"/>
    </location>
</feature>
<keyword evidence="3" id="KW-1185">Reference proteome</keyword>
<dbReference type="AlphaFoldDB" id="A0A1S8D0G6"/>
<evidence type="ECO:0000313" key="3">
    <source>
        <dbReference type="Proteomes" id="UP000054844"/>
    </source>
</evidence>
<dbReference type="InterPro" id="IPR006311">
    <property type="entry name" value="TAT_signal"/>
</dbReference>
<dbReference type="Proteomes" id="UP000054844">
    <property type="component" value="Unassembled WGS sequence"/>
</dbReference>
<sequence>MSTGHMTLRRHFLLSTALALPAAALGATLGASFPRLPAAEAAERLAPALDSYKPVFFSGDEWNFVKAACDRLIPSDPEGPGALDTNVPIFIDQELNGSYGQAADWYMEGPFHPDAPALMGFQLPYAPQEIYRRGIRATGAFCQKTYQKGFEALDDATRDAVLTKLEHGEIHFPDFGEPLLKAADFFSFLLGNTREGYLSDPMYGGNKGMAAWKMINFPGARASFLEWVGQHNVRYPLGPVSIMGERA</sequence>
<comment type="caution">
    <text evidence="2">The sequence shown here is derived from an EMBL/GenBank/DDBJ whole genome shotgun (WGS) entry which is preliminary data.</text>
</comment>
<dbReference type="InterPro" id="IPR027056">
    <property type="entry name" value="Gluconate_2DH_su3"/>
</dbReference>
<dbReference type="Pfam" id="PF13618">
    <property type="entry name" value="Gluconate_2-dh3"/>
    <property type="match status" value="1"/>
</dbReference>
<protein>
    <submittedName>
        <fullName evidence="2">Gluconate 2-dehydrogenase</fullName>
    </submittedName>
</protein>
<accession>A0A1S8D0G6</accession>